<name>A0ABY7UA88_9CORY</name>
<organism evidence="4 5">
    <name type="scientific">Corynebacterium ihumii</name>
    <dbReference type="NCBI Taxonomy" id="1232427"/>
    <lineage>
        <taxon>Bacteria</taxon>
        <taxon>Bacillati</taxon>
        <taxon>Actinomycetota</taxon>
        <taxon>Actinomycetes</taxon>
        <taxon>Mycobacteriales</taxon>
        <taxon>Corynebacteriaceae</taxon>
        <taxon>Corynebacterium</taxon>
    </lineage>
</organism>
<dbReference type="RefSeq" id="WP_034996929.1">
    <property type="nucleotide sequence ID" value="NZ_CP063190.1"/>
</dbReference>
<feature type="domain" description="G5" evidence="3">
    <location>
        <begin position="12"/>
        <end position="90"/>
    </location>
</feature>
<gene>
    <name evidence="4" type="ORF">CIHUM_00700</name>
</gene>
<feature type="compositionally biased region" description="Low complexity" evidence="2">
    <location>
        <begin position="640"/>
        <end position="654"/>
    </location>
</feature>
<dbReference type="Pfam" id="PF07501">
    <property type="entry name" value="G5"/>
    <property type="match status" value="6"/>
</dbReference>
<feature type="region of interest" description="Disordered" evidence="2">
    <location>
        <begin position="124"/>
        <end position="143"/>
    </location>
</feature>
<sequence>MGTKQVEPEEPAPAPSPSVEPLTVELPYPVEYVFDPNLPAGEEVVDQEGTPGAKTLRPKLEMVDGKPVWTIEEVETQKPVQRVVRLGTKQPETNPFTWTSEVPFNTTVKPNPELAPGESRVVQVGENGSTKHSADPATGEVTKLEEKKPVERIVEYGPKDDVAVTKVTRPVPFETEVIYDPDLPEGAQRIEQGEVGEEVVTTTQEFKDGKLVGEPTTTTERTREPKNAVIRIGTKQTPMDASVTELEVPPTTQLIFDPSLEPGEQVVVREGTSGTVRVTTVDDETTVENTLDAIPRLVRVGAKQPDQLNWLEPLPFKVIATENPNLPAGEHKVIQEGKPGLVQHVGDTATTVTEPQDYLLEIGTAKDVQEKREVITEPIPFETIFIEDDTLAAGVVKVDTHGENGAKRTTKVWEMKEGKELGDPTVTDETLREPTNLVIRVGTGKPVEEKPEDPKPEQPKPDTPVEDEKGSSAERCVANAFAANSPLLWLLPVGLLGAIGYGVNEMYGPQINQASGALNARWEAFVRENTPDFGHGHRGIEKPEWVRQAEAQANALNQQFNQRFAGYGEQLRPVGIALGALAAVALTGTLIAQACSEEGFDNGMTVLGSTERKLNFGGSSDKAGEAKAGSSREREAGSSKKTALTTAAKPAGEK</sequence>
<dbReference type="Proteomes" id="UP001220577">
    <property type="component" value="Chromosome"/>
</dbReference>
<accession>A0ABY7UA88</accession>
<keyword evidence="5" id="KW-1185">Reference proteome</keyword>
<feature type="region of interest" description="Disordered" evidence="2">
    <location>
        <begin position="613"/>
        <end position="654"/>
    </location>
</feature>
<keyword evidence="1" id="KW-0732">Signal</keyword>
<evidence type="ECO:0000259" key="3">
    <source>
        <dbReference type="PROSITE" id="PS51109"/>
    </source>
</evidence>
<proteinExistence type="predicted"/>
<evidence type="ECO:0000256" key="2">
    <source>
        <dbReference type="SAM" id="MobiDB-lite"/>
    </source>
</evidence>
<feature type="compositionally biased region" description="Basic and acidic residues" evidence="2">
    <location>
        <begin position="446"/>
        <end position="460"/>
    </location>
</feature>
<feature type="region of interest" description="Disordered" evidence="2">
    <location>
        <begin position="1"/>
        <end position="22"/>
    </location>
</feature>
<evidence type="ECO:0000313" key="4">
    <source>
        <dbReference type="EMBL" id="WCZ33592.1"/>
    </source>
</evidence>
<evidence type="ECO:0000313" key="5">
    <source>
        <dbReference type="Proteomes" id="UP001220577"/>
    </source>
</evidence>
<dbReference type="PROSITE" id="PS51109">
    <property type="entry name" value="G5"/>
    <property type="match status" value="3"/>
</dbReference>
<protein>
    <submittedName>
        <fullName evidence="4">Surface protein</fullName>
    </submittedName>
</protein>
<feature type="compositionally biased region" description="Basic and acidic residues" evidence="2">
    <location>
        <begin position="622"/>
        <end position="638"/>
    </location>
</feature>
<feature type="region of interest" description="Disordered" evidence="2">
    <location>
        <begin position="420"/>
        <end position="472"/>
    </location>
</feature>
<dbReference type="EMBL" id="CP063190">
    <property type="protein sequence ID" value="WCZ33592.1"/>
    <property type="molecule type" value="Genomic_DNA"/>
</dbReference>
<dbReference type="SMART" id="SM01208">
    <property type="entry name" value="G5"/>
    <property type="match status" value="6"/>
</dbReference>
<dbReference type="InterPro" id="IPR011098">
    <property type="entry name" value="G5_dom"/>
</dbReference>
<dbReference type="Gene3D" id="2.20.230.10">
    <property type="entry name" value="Resuscitation-promoting factor rpfb"/>
    <property type="match status" value="6"/>
</dbReference>
<evidence type="ECO:0000256" key="1">
    <source>
        <dbReference type="ARBA" id="ARBA00022729"/>
    </source>
</evidence>
<reference evidence="4 5" key="1">
    <citation type="submission" date="2020-10" db="EMBL/GenBank/DDBJ databases">
        <title>Complete genome sequence of Corynebacterium ihumii DSM 45751.</title>
        <authorList>
            <person name="Ruckert C."/>
            <person name="Albersmeier A."/>
            <person name="Busche T."/>
            <person name="Jaenicke S."/>
            <person name="Winkler A."/>
            <person name="Friethjonsson O.H."/>
            <person name="Hreggviethsson G.O."/>
            <person name="Lambert C."/>
            <person name="Badcock D."/>
            <person name="Bernaerts K."/>
            <person name="Anne J."/>
            <person name="Economou A."/>
            <person name="Kalinowski J."/>
        </authorList>
    </citation>
    <scope>NUCLEOTIDE SEQUENCE [LARGE SCALE GENOMIC DNA]</scope>
    <source>
        <strain evidence="4 5">DSM 45751</strain>
    </source>
</reference>
<feature type="domain" description="G5" evidence="3">
    <location>
        <begin position="365"/>
        <end position="445"/>
    </location>
</feature>
<feature type="domain" description="G5" evidence="3">
    <location>
        <begin position="156"/>
        <end position="236"/>
    </location>
</feature>